<name>A0A0G4FH34_9ALVE</name>
<sequence length="268" mass="30455">MSDLKNTLIACTLRRRSMRQRMDGRGKRVPLQEMRWKEKRGIVSNWKRPTLGGLKYLARAWASLRCGDCPRLVEEDRKASGVSRDSVAETTGELDTREGDASHDGYDHPRQIDGDAIDSGRAKLRSLKPVFVRPPKCHPDYKTGVLWKLKKALYGLKDAGRLFEDHLWDLLQKLGWEASPLMEMFWKKKAGRVVGLLSQYVDDLIVVSLDGSMSEIVMEIAEVVECKEPERLGRYVGSDYKILPNGRICCSQKQYVESISGEQSKIPT</sequence>
<dbReference type="Pfam" id="PF07727">
    <property type="entry name" value="RVT_2"/>
    <property type="match status" value="1"/>
</dbReference>
<reference evidence="3" key="1">
    <citation type="submission" date="2014-11" db="EMBL/GenBank/DDBJ databases">
        <authorList>
            <person name="Otto D Thomas"/>
            <person name="Naeem Raeece"/>
        </authorList>
    </citation>
    <scope>NUCLEOTIDE SEQUENCE</scope>
</reference>
<accession>A0A0G4FH34</accession>
<dbReference type="EMBL" id="CDMZ01000358">
    <property type="protein sequence ID" value="CEM12587.1"/>
    <property type="molecule type" value="Genomic_DNA"/>
</dbReference>
<proteinExistence type="predicted"/>
<organism evidence="3">
    <name type="scientific">Chromera velia CCMP2878</name>
    <dbReference type="NCBI Taxonomy" id="1169474"/>
    <lineage>
        <taxon>Eukaryota</taxon>
        <taxon>Sar</taxon>
        <taxon>Alveolata</taxon>
        <taxon>Colpodellida</taxon>
        <taxon>Chromeraceae</taxon>
        <taxon>Chromera</taxon>
    </lineage>
</organism>
<gene>
    <name evidence="3" type="ORF">Cvel_16916</name>
</gene>
<protein>
    <recommendedName>
        <fullName evidence="2">Reverse transcriptase Ty1/copia-type domain-containing protein</fullName>
    </recommendedName>
</protein>
<feature type="compositionally biased region" description="Basic and acidic residues" evidence="1">
    <location>
        <begin position="94"/>
        <end position="112"/>
    </location>
</feature>
<evidence type="ECO:0000259" key="2">
    <source>
        <dbReference type="Pfam" id="PF07727"/>
    </source>
</evidence>
<dbReference type="InterPro" id="IPR013103">
    <property type="entry name" value="RVT_2"/>
</dbReference>
<dbReference type="AlphaFoldDB" id="A0A0G4FH34"/>
<feature type="domain" description="Reverse transcriptase Ty1/copia-type" evidence="2">
    <location>
        <begin position="130"/>
        <end position="259"/>
    </location>
</feature>
<dbReference type="VEuPathDB" id="CryptoDB:Cvel_16916"/>
<dbReference type="PhylomeDB" id="A0A0G4FH34"/>
<evidence type="ECO:0000256" key="1">
    <source>
        <dbReference type="SAM" id="MobiDB-lite"/>
    </source>
</evidence>
<feature type="region of interest" description="Disordered" evidence="1">
    <location>
        <begin position="80"/>
        <end position="112"/>
    </location>
</feature>
<evidence type="ECO:0000313" key="3">
    <source>
        <dbReference type="EMBL" id="CEM12587.1"/>
    </source>
</evidence>